<dbReference type="EMBL" id="CP107551">
    <property type="protein sequence ID" value="UYP20098.1"/>
    <property type="molecule type" value="Genomic_DNA"/>
</dbReference>
<sequence length="243" mass="25056">MNKRAGVAETFVVKMLDNGARLQGPAVAKYVDLLRRSHPDESPAQIIERLEKQFLLSVTGSGSAAGATAAFPGVGTLAAIGAVGAETAFFFEASSLLTLAIASVHGIEPHDHEQRRALVLAVSLGDVGKELVATATGASLRNWPRVLTSGAASGQLKALNNSLVKKFIRRYFAKRSPLLIGKLLPAGVGAAVGGMGNRALGKRTIENARDAFGPPPAAWPTPLRVLPAATGPGLGGDVTVPKG</sequence>
<organism evidence="1 2">
    <name type="scientific">Rhodococcus sacchari</name>
    <dbReference type="NCBI Taxonomy" id="2962047"/>
    <lineage>
        <taxon>Bacteria</taxon>
        <taxon>Bacillati</taxon>
        <taxon>Actinomycetota</taxon>
        <taxon>Actinomycetes</taxon>
        <taxon>Mycobacteriales</taxon>
        <taxon>Nocardiaceae</taxon>
        <taxon>Rhodococcus</taxon>
    </lineage>
</organism>
<name>A0ACD4DK70_9NOCA</name>
<evidence type="ECO:0000313" key="2">
    <source>
        <dbReference type="Proteomes" id="UP001156484"/>
    </source>
</evidence>
<reference evidence="1" key="1">
    <citation type="submission" date="2022-10" db="EMBL/GenBank/DDBJ databases">
        <title>Rhodococcus ferula Z13 complete genome.</title>
        <authorList>
            <person name="Long X."/>
            <person name="Zang M."/>
        </authorList>
    </citation>
    <scope>NUCLEOTIDE SEQUENCE</scope>
    <source>
        <strain evidence="1">Z13</strain>
    </source>
</reference>
<evidence type="ECO:0000313" key="1">
    <source>
        <dbReference type="EMBL" id="UYP20098.1"/>
    </source>
</evidence>
<proteinExistence type="predicted"/>
<dbReference type="Proteomes" id="UP001156484">
    <property type="component" value="Chromosome"/>
</dbReference>
<keyword evidence="2" id="KW-1185">Reference proteome</keyword>
<gene>
    <name evidence="1" type="ORF">OED52_06020</name>
</gene>
<accession>A0ACD4DK70</accession>
<protein>
    <submittedName>
        <fullName evidence="1">Uncharacterized protein</fullName>
    </submittedName>
</protein>